<dbReference type="SUPFAM" id="SSF53098">
    <property type="entry name" value="Ribonuclease H-like"/>
    <property type="match status" value="1"/>
</dbReference>
<reference evidence="1" key="1">
    <citation type="journal article" date="2014" name="Front. Microbiol.">
        <title>High frequency of phylogenetically diverse reductive dehalogenase-homologous genes in deep subseafloor sedimentary metagenomes.</title>
        <authorList>
            <person name="Kawai M."/>
            <person name="Futagami T."/>
            <person name="Toyoda A."/>
            <person name="Takaki Y."/>
            <person name="Nishi S."/>
            <person name="Hori S."/>
            <person name="Arai W."/>
            <person name="Tsubouchi T."/>
            <person name="Morono Y."/>
            <person name="Uchiyama I."/>
            <person name="Ito T."/>
            <person name="Fujiyama A."/>
            <person name="Inagaki F."/>
            <person name="Takami H."/>
        </authorList>
    </citation>
    <scope>NUCLEOTIDE SEQUENCE</scope>
    <source>
        <strain evidence="1">Expedition CK06-06</strain>
    </source>
</reference>
<dbReference type="InterPro" id="IPR012337">
    <property type="entry name" value="RNaseH-like_sf"/>
</dbReference>
<sequence>MDTSIDFVLIDSDYEIHIQDGVQKPFLRLWGRSNGKRVEVRVSGFLPYFYAEAGEEQIRKILIKGRDHTRDWLVRTSSHEKRIFFGGSSRTVTKLVGNIPYRVPEIKKLIQENDGIEVHEADIPFTRRFL</sequence>
<accession>X0RV18</accession>
<protein>
    <submittedName>
        <fullName evidence="1">Uncharacterized protein</fullName>
    </submittedName>
</protein>
<organism evidence="1">
    <name type="scientific">marine sediment metagenome</name>
    <dbReference type="NCBI Taxonomy" id="412755"/>
    <lineage>
        <taxon>unclassified sequences</taxon>
        <taxon>metagenomes</taxon>
        <taxon>ecological metagenomes</taxon>
    </lineage>
</organism>
<proteinExistence type="predicted"/>
<name>X0RV18_9ZZZZ</name>
<comment type="caution">
    <text evidence="1">The sequence shown here is derived from an EMBL/GenBank/DDBJ whole genome shotgun (WGS) entry which is preliminary data.</text>
</comment>
<dbReference type="EMBL" id="BARS01008853">
    <property type="protein sequence ID" value="GAF67582.1"/>
    <property type="molecule type" value="Genomic_DNA"/>
</dbReference>
<gene>
    <name evidence="1" type="ORF">S01H1_16785</name>
</gene>
<feature type="non-terminal residue" evidence="1">
    <location>
        <position position="130"/>
    </location>
</feature>
<evidence type="ECO:0000313" key="1">
    <source>
        <dbReference type="EMBL" id="GAF67582.1"/>
    </source>
</evidence>
<dbReference type="AlphaFoldDB" id="X0RV18"/>
<dbReference type="Gene3D" id="3.30.342.10">
    <property type="entry name" value="DNA Polymerase, chain B, domain 1"/>
    <property type="match status" value="1"/>
</dbReference>